<proteinExistence type="predicted"/>
<dbReference type="EMBL" id="FNLO01000002">
    <property type="protein sequence ID" value="SDV47090.1"/>
    <property type="molecule type" value="Genomic_DNA"/>
</dbReference>
<evidence type="ECO:0000313" key="3">
    <source>
        <dbReference type="Proteomes" id="UP000243719"/>
    </source>
</evidence>
<sequence length="1412" mass="155454">MPSGNLKNLSNQRRAQGDFERLRGQTSRTDHTPAARQRQPRRRDEVGRRARTVRRADVAKAIFYSVLLCTSSAPVRRLPGPVGAVRRPGGPAPYALQNAATSPAAPSPTASSHAAHAIAPRHALPLGYPPVANERSASCKPSGRAPRPEVETPAGRPRMRRQADGDPPSPLQCHGVTKDMLSIDVGDAAFADMNAFAELRAQFCDIAGGWTQCTEHLLALGTLLKTAHTMAREEVVARFNASSVLTEIAQPFLTRLQVAAGHTPTWPTPATALRETLADQVIMHAWDRYIRHTFIHGASDAATYARPMAALTAVAKWAGCEPVGCDLVLPDEDARGRVIFVTTLLLAIARTDSLYGPTLTRVVDGQSVRPALAPLKIASLTFSPSLAAALDDELKETALVVNPLPQLPGNDTIRFDGLCFRGAADLSFGRNGSLLLGAAPYRMPGACPPEWRRPGSIDRTHPIGTLKHSLYSVLAFVNGAPVVAPSDEDEVLHLARRLAQAIRAWEQEPVRTRVHPGWLMALHLAYSSGIEPLSMPQLRAAWRTHLFPHYRALLSRFLATPGDQSIWLREHLSTLPPLRESPTDYGLVAWIEFLRHDLPMQIDGSAGVDTAETTRLTAWRLPWPEKDMSFYRTPAEHFHIIATHFVNRMQALLVAPHLWKIDVAQLAADWGDADAYNEMTQWLGEIGLETSDEPPLALPIVHGEGDAKIASLRTAMQRFRSRLLNHPAFLANAAEVLREAQQPHTPMSVRARAHSLTHASGPRPSTIQHVFSVGGLLGLLPIVGIAARTVEDVAHGNVINSVIDGIELYLQVTDVYGAAASILFSDEVTAAFEERGAQLAEDDLRDVYLPEERRNIRMIRRGAVFREIDAMSGAVVDSGAVIAYDGQRLQRIVLRELHDAVRLPAAQRFTVRAADAFLRGLTKYADRRGQFREAFDKRFGFDEHVPDLLKDAAREAYAFFYRHSQTFRRLLTGTADDRRQWTIHVGEGLVFRTVFADGNALGQNRIELGIEADATSTTYMGVTGPQSTPYRRALLHELVHALTGLPDTAFDTILKQQRIAVRRLGSFLDSHSTPTTPDSIMSDVFKRRRRALQRILKGAKGVIDEARIGMAEQRGPVVYLVDRIGQESLAGWEERVMYLADPGGDDARLKIMQTHRLDATARMHAENDRLDRLWLDSTEITEDLPFGRGVTVSQRAVIQEWRRFADKLASRNDYPAVQSMEHYLHPSTFTVEADIEVQLRKLIQDATRRSPTFKALVGMWHVFSRGTTVWTFTQRGGATASSAPARGFIDVSEGRFIVTGLGAKPASVRRQAIAGMVVSLLDAIGFPKPVGVAGERRWLGNVLEQRVLDELGDAEPMRVNGALFTSGALSSAVDASISVLRRAALLEDRYIETLITPWANPASNKRKDSAGG</sequence>
<organism evidence="2 3">
    <name type="scientific">Chitinasiproducens palmae</name>
    <dbReference type="NCBI Taxonomy" id="1770053"/>
    <lineage>
        <taxon>Bacteria</taxon>
        <taxon>Pseudomonadati</taxon>
        <taxon>Pseudomonadota</taxon>
        <taxon>Betaproteobacteria</taxon>
        <taxon>Burkholderiales</taxon>
        <taxon>Burkholderiaceae</taxon>
        <taxon>Chitinasiproducens</taxon>
    </lineage>
</organism>
<protein>
    <submittedName>
        <fullName evidence="2">Uncharacterized protein</fullName>
    </submittedName>
</protein>
<evidence type="ECO:0000313" key="2">
    <source>
        <dbReference type="EMBL" id="SDV47090.1"/>
    </source>
</evidence>
<accession>A0A1H2PKV9</accession>
<reference evidence="3" key="1">
    <citation type="submission" date="2016-09" db="EMBL/GenBank/DDBJ databases">
        <authorList>
            <person name="Varghese N."/>
            <person name="Submissions S."/>
        </authorList>
    </citation>
    <scope>NUCLEOTIDE SEQUENCE [LARGE SCALE GENOMIC DNA]</scope>
    <source>
        <strain evidence="3">JS23</strain>
    </source>
</reference>
<feature type="region of interest" description="Disordered" evidence="1">
    <location>
        <begin position="126"/>
        <end position="174"/>
    </location>
</feature>
<feature type="region of interest" description="Disordered" evidence="1">
    <location>
        <begin position="1"/>
        <end position="50"/>
    </location>
</feature>
<name>A0A1H2PKV9_9BURK</name>
<evidence type="ECO:0000256" key="1">
    <source>
        <dbReference type="SAM" id="MobiDB-lite"/>
    </source>
</evidence>
<keyword evidence="3" id="KW-1185">Reference proteome</keyword>
<feature type="compositionally biased region" description="Basic and acidic residues" evidence="1">
    <location>
        <begin position="15"/>
        <end position="33"/>
    </location>
</feature>
<dbReference type="Proteomes" id="UP000243719">
    <property type="component" value="Unassembled WGS sequence"/>
</dbReference>
<feature type="compositionally biased region" description="Polar residues" evidence="1">
    <location>
        <begin position="1"/>
        <end position="14"/>
    </location>
</feature>
<gene>
    <name evidence="2" type="ORF">SAMN05216551_102262</name>
</gene>